<comment type="caution">
    <text evidence="2">The sequence shown here is derived from an EMBL/GenBank/DDBJ whole genome shotgun (WGS) entry which is preliminary data.</text>
</comment>
<feature type="coiled-coil region" evidence="1">
    <location>
        <begin position="33"/>
        <end position="74"/>
    </location>
</feature>
<dbReference type="AlphaFoldDB" id="A0A1G2TWY1"/>
<evidence type="ECO:0000313" key="3">
    <source>
        <dbReference type="Proteomes" id="UP000177707"/>
    </source>
</evidence>
<dbReference type="EMBL" id="MHWB01000009">
    <property type="protein sequence ID" value="OHB01815.1"/>
    <property type="molecule type" value="Genomic_DNA"/>
</dbReference>
<dbReference type="STRING" id="1802758.A3A96_00020"/>
<reference evidence="2 3" key="1">
    <citation type="journal article" date="2016" name="Nat. Commun.">
        <title>Thousands of microbial genomes shed light on interconnected biogeochemical processes in an aquifer system.</title>
        <authorList>
            <person name="Anantharaman K."/>
            <person name="Brown C.T."/>
            <person name="Hug L.A."/>
            <person name="Sharon I."/>
            <person name="Castelle C.J."/>
            <person name="Probst A.J."/>
            <person name="Thomas B.C."/>
            <person name="Singh A."/>
            <person name="Wilkins M.J."/>
            <person name="Karaoz U."/>
            <person name="Brodie E.L."/>
            <person name="Williams K.H."/>
            <person name="Hubbard S.S."/>
            <person name="Banfield J.F."/>
        </authorList>
    </citation>
    <scope>NUCLEOTIDE SEQUENCE [LARGE SCALE GENOMIC DNA]</scope>
</reference>
<evidence type="ECO:0000313" key="2">
    <source>
        <dbReference type="EMBL" id="OHB01815.1"/>
    </source>
</evidence>
<gene>
    <name evidence="2" type="ORF">A3A96_00020</name>
</gene>
<dbReference type="InterPro" id="IPR007060">
    <property type="entry name" value="FtsL/DivIC"/>
</dbReference>
<proteinExistence type="predicted"/>
<name>A0A1G2TWY1_9BACT</name>
<sequence length="126" mass="14786">MMRGIKNKESGKWKKWSIFLILLLVFIVLLNSVSKVYKKKKEVEKTLTRMQAEVVALDKREEFLKESLEKLKTREGVEFEIRKKLNVATPGEGVAIIVDEEQSTTTSNQNISSWQKFKNFFSRIFR</sequence>
<organism evidence="2 3">
    <name type="scientific">Candidatus Zambryskibacteria bacterium RIFCSPLOWO2_01_FULL_39_39</name>
    <dbReference type="NCBI Taxonomy" id="1802758"/>
    <lineage>
        <taxon>Bacteria</taxon>
        <taxon>Candidatus Zambryskiibacteriota</taxon>
    </lineage>
</organism>
<evidence type="ECO:0008006" key="4">
    <source>
        <dbReference type="Google" id="ProtNLM"/>
    </source>
</evidence>
<dbReference type="Proteomes" id="UP000177707">
    <property type="component" value="Unassembled WGS sequence"/>
</dbReference>
<evidence type="ECO:0000256" key="1">
    <source>
        <dbReference type="SAM" id="Coils"/>
    </source>
</evidence>
<accession>A0A1G2TWY1</accession>
<dbReference type="Pfam" id="PF04977">
    <property type="entry name" value="DivIC"/>
    <property type="match status" value="1"/>
</dbReference>
<keyword evidence="1" id="KW-0175">Coiled coil</keyword>
<protein>
    <recommendedName>
        <fullName evidence="4">Cell division protein FtsL</fullName>
    </recommendedName>
</protein>